<feature type="transmembrane region" description="Helical" evidence="13">
    <location>
        <begin position="340"/>
        <end position="357"/>
    </location>
</feature>
<evidence type="ECO:0000256" key="12">
    <source>
        <dbReference type="SAM" id="MobiDB-lite"/>
    </source>
</evidence>
<feature type="chain" id="PRO_5032593644" description="N-acetylgalactosaminide beta-1,3-galactosyltransferase" evidence="14">
    <location>
        <begin position="19"/>
        <end position="390"/>
    </location>
</feature>
<dbReference type="PANTHER" id="PTHR23033">
    <property type="entry name" value="BETA1,3-GALACTOSYLTRANSFERASE"/>
    <property type="match status" value="1"/>
</dbReference>
<gene>
    <name evidence="16" type="ORF">FME351_LOCUS20153</name>
</gene>
<dbReference type="GO" id="GO:0016263">
    <property type="term" value="F:glycoprotein-N-acetylgalactosamine 3-beta-galactosyltransferase activity"/>
    <property type="evidence" value="ECO:0007669"/>
    <property type="project" value="UniProtKB-EC"/>
</dbReference>
<evidence type="ECO:0000256" key="7">
    <source>
        <dbReference type="ARBA" id="ARBA00022692"/>
    </source>
</evidence>
<keyword evidence="11 13" id="KW-0472">Membrane</keyword>
<keyword evidence="9" id="KW-0735">Signal-anchor</keyword>
<evidence type="ECO:0000256" key="13">
    <source>
        <dbReference type="SAM" id="Phobius"/>
    </source>
</evidence>
<comment type="caution">
    <text evidence="16">The sequence shown here is derived from an EMBL/GenBank/DDBJ whole genome shotgun (WGS) entry which is preliminary data.</text>
</comment>
<keyword evidence="10 13" id="KW-1133">Transmembrane helix</keyword>
<feature type="domain" description="Fringe-like glycosyltransferase" evidence="15">
    <location>
        <begin position="26"/>
        <end position="202"/>
    </location>
</feature>
<evidence type="ECO:0000256" key="3">
    <source>
        <dbReference type="ARBA" id="ARBA00006462"/>
    </source>
</evidence>
<dbReference type="Proteomes" id="UP000663869">
    <property type="component" value="Unassembled WGS sequence"/>
</dbReference>
<dbReference type="GO" id="GO:0000166">
    <property type="term" value="F:nucleotide binding"/>
    <property type="evidence" value="ECO:0007669"/>
    <property type="project" value="UniProtKB-KW"/>
</dbReference>
<keyword evidence="8" id="KW-0547">Nucleotide-binding</keyword>
<proteinExistence type="inferred from homology"/>
<dbReference type="InterPro" id="IPR020309">
    <property type="entry name" value="Smim-14"/>
</dbReference>
<feature type="region of interest" description="Disordered" evidence="12">
    <location>
        <begin position="366"/>
        <end position="390"/>
    </location>
</feature>
<comment type="pathway">
    <text evidence="2">Protein modification; protein glycosylation.</text>
</comment>
<evidence type="ECO:0000256" key="9">
    <source>
        <dbReference type="ARBA" id="ARBA00022968"/>
    </source>
</evidence>
<keyword evidence="6" id="KW-0808">Transferase</keyword>
<sequence>MTTLFLFNFIQLFFFTNGLISNSPSQQRIFCVIKTFDGNLATRASTVHQTWASRCDKHVFLTAANLTKWNNTLLPILNLHGVSDNYMELSVKVFDALNHIIQVPQPYDFDWLFIADDDTYVIMEHLRELLQHSSRPLAFGHLFVPKNGATSHLSGGAGYAINTAALRRMLPNLQTSCADWYVPGMEDVYVSRCLQHLNVSLDGAIDGSHHRFYPLEFVTMYKMELPQWFSDYNSLESYPGFDCCSSKSISFHYMKREWMHLIEWALRVYSIMDGAAGNLGDGGFDPCECINMIQMNHERVMNRLTDMLRNAQTTCTDTECFTGPIPGLPNTGGNTGMSNMYIMLAIWFAIALLLFLFRPRTLRNNRDTLGKPNNQNPHNNGQDPPAPEVQ</sequence>
<comment type="similarity">
    <text evidence="3">Belongs to the glycosyltransferase 31 family. Beta3-Gal-T subfamily.</text>
</comment>
<reference evidence="16" key="1">
    <citation type="submission" date="2021-02" db="EMBL/GenBank/DDBJ databases">
        <authorList>
            <person name="Nowell W R."/>
        </authorList>
    </citation>
    <scope>NUCLEOTIDE SEQUENCE</scope>
</reference>
<evidence type="ECO:0000256" key="14">
    <source>
        <dbReference type="SAM" id="SignalP"/>
    </source>
</evidence>
<evidence type="ECO:0000313" key="17">
    <source>
        <dbReference type="Proteomes" id="UP000663869"/>
    </source>
</evidence>
<feature type="compositionally biased region" description="Polar residues" evidence="12">
    <location>
        <begin position="371"/>
        <end position="382"/>
    </location>
</feature>
<keyword evidence="14" id="KW-0732">Signal</keyword>
<dbReference type="InterPro" id="IPR026050">
    <property type="entry name" value="C1GALT1/C1GALT1_chp1"/>
</dbReference>
<keyword evidence="5" id="KW-0328">Glycosyltransferase</keyword>
<evidence type="ECO:0000313" key="16">
    <source>
        <dbReference type="EMBL" id="CAF3564928.1"/>
    </source>
</evidence>
<dbReference type="AlphaFoldDB" id="A0A818L2U3"/>
<evidence type="ECO:0000259" key="15">
    <source>
        <dbReference type="Pfam" id="PF02434"/>
    </source>
</evidence>
<protein>
    <recommendedName>
        <fullName evidence="4">N-acetylgalactosaminide beta-1,3-galactosyltransferase</fullName>
        <ecNumber evidence="4">2.4.1.122</ecNumber>
    </recommendedName>
</protein>
<dbReference type="InterPro" id="IPR003378">
    <property type="entry name" value="Fringe-like_glycosylTrfase"/>
</dbReference>
<evidence type="ECO:0000256" key="10">
    <source>
        <dbReference type="ARBA" id="ARBA00022989"/>
    </source>
</evidence>
<evidence type="ECO:0000256" key="8">
    <source>
        <dbReference type="ARBA" id="ARBA00022741"/>
    </source>
</evidence>
<dbReference type="Gene3D" id="3.90.550.50">
    <property type="match status" value="1"/>
</dbReference>
<evidence type="ECO:0000256" key="5">
    <source>
        <dbReference type="ARBA" id="ARBA00022676"/>
    </source>
</evidence>
<accession>A0A818L2U3</accession>
<comment type="subcellular location">
    <subcellularLocation>
        <location evidence="1">Membrane</location>
        <topology evidence="1">Single-pass type II membrane protein</topology>
    </subcellularLocation>
</comment>
<dbReference type="EMBL" id="CAJNYU010002567">
    <property type="protein sequence ID" value="CAF3564928.1"/>
    <property type="molecule type" value="Genomic_DNA"/>
</dbReference>
<dbReference type="Pfam" id="PF02434">
    <property type="entry name" value="Fringe"/>
    <property type="match status" value="1"/>
</dbReference>
<dbReference type="EC" id="2.4.1.122" evidence="4"/>
<organism evidence="16 17">
    <name type="scientific">Rotaria socialis</name>
    <dbReference type="NCBI Taxonomy" id="392032"/>
    <lineage>
        <taxon>Eukaryota</taxon>
        <taxon>Metazoa</taxon>
        <taxon>Spiralia</taxon>
        <taxon>Gnathifera</taxon>
        <taxon>Rotifera</taxon>
        <taxon>Eurotatoria</taxon>
        <taxon>Bdelloidea</taxon>
        <taxon>Philodinida</taxon>
        <taxon>Philodinidae</taxon>
        <taxon>Rotaria</taxon>
    </lineage>
</organism>
<dbReference type="GO" id="GO:0016020">
    <property type="term" value="C:membrane"/>
    <property type="evidence" value="ECO:0007669"/>
    <property type="project" value="UniProtKB-SubCell"/>
</dbReference>
<evidence type="ECO:0000256" key="11">
    <source>
        <dbReference type="ARBA" id="ARBA00023136"/>
    </source>
</evidence>
<dbReference type="Pfam" id="PF11027">
    <property type="entry name" value="DUF2615"/>
    <property type="match status" value="1"/>
</dbReference>
<evidence type="ECO:0000256" key="4">
    <source>
        <dbReference type="ARBA" id="ARBA00012557"/>
    </source>
</evidence>
<name>A0A818L2U3_9BILA</name>
<feature type="signal peptide" evidence="14">
    <location>
        <begin position="1"/>
        <end position="18"/>
    </location>
</feature>
<keyword evidence="7 13" id="KW-0812">Transmembrane</keyword>
<evidence type="ECO:0000256" key="6">
    <source>
        <dbReference type="ARBA" id="ARBA00022679"/>
    </source>
</evidence>
<evidence type="ECO:0000256" key="1">
    <source>
        <dbReference type="ARBA" id="ARBA00004606"/>
    </source>
</evidence>
<evidence type="ECO:0000256" key="2">
    <source>
        <dbReference type="ARBA" id="ARBA00004922"/>
    </source>
</evidence>